<organism evidence="3">
    <name type="scientific">marine sediment metagenome</name>
    <dbReference type="NCBI Taxonomy" id="412755"/>
    <lineage>
        <taxon>unclassified sequences</taxon>
        <taxon>metagenomes</taxon>
        <taxon>ecological metagenomes</taxon>
    </lineage>
</organism>
<gene>
    <name evidence="3" type="ORF">LCGC14_1051530</name>
</gene>
<name>A0A0F9MT48_9ZZZZ</name>
<keyword evidence="1" id="KW-0597">Phosphoprotein</keyword>
<dbReference type="Gene3D" id="1.10.287.130">
    <property type="match status" value="1"/>
</dbReference>
<dbReference type="Gene3D" id="3.30.450.40">
    <property type="match status" value="1"/>
</dbReference>
<dbReference type="SUPFAM" id="SSF47384">
    <property type="entry name" value="Homodimeric domain of signal transducing histidine kinase"/>
    <property type="match status" value="1"/>
</dbReference>
<dbReference type="SUPFAM" id="SSF55781">
    <property type="entry name" value="GAF domain-like"/>
    <property type="match status" value="1"/>
</dbReference>
<dbReference type="InterPro" id="IPR029016">
    <property type="entry name" value="GAF-like_dom_sf"/>
</dbReference>
<dbReference type="InterPro" id="IPR036890">
    <property type="entry name" value="HATPase_C_sf"/>
</dbReference>
<dbReference type="Gene3D" id="3.30.565.10">
    <property type="entry name" value="Histidine kinase-like ATPase, C-terminal domain"/>
    <property type="match status" value="1"/>
</dbReference>
<dbReference type="SUPFAM" id="SSF55874">
    <property type="entry name" value="ATPase domain of HSP90 chaperone/DNA topoisomerase II/histidine kinase"/>
    <property type="match status" value="1"/>
</dbReference>
<evidence type="ECO:0000259" key="2">
    <source>
        <dbReference type="PROSITE" id="PS50109"/>
    </source>
</evidence>
<dbReference type="InterPro" id="IPR003661">
    <property type="entry name" value="HisK_dim/P_dom"/>
</dbReference>
<dbReference type="PRINTS" id="PR00344">
    <property type="entry name" value="BCTRLSENSOR"/>
</dbReference>
<accession>A0A0F9MT48</accession>
<dbReference type="InterPro" id="IPR003594">
    <property type="entry name" value="HATPase_dom"/>
</dbReference>
<reference evidence="3" key="1">
    <citation type="journal article" date="2015" name="Nature">
        <title>Complex archaea that bridge the gap between prokaryotes and eukaryotes.</title>
        <authorList>
            <person name="Spang A."/>
            <person name="Saw J.H."/>
            <person name="Jorgensen S.L."/>
            <person name="Zaremba-Niedzwiedzka K."/>
            <person name="Martijn J."/>
            <person name="Lind A.E."/>
            <person name="van Eijk R."/>
            <person name="Schleper C."/>
            <person name="Guy L."/>
            <person name="Ettema T.J."/>
        </authorList>
    </citation>
    <scope>NUCLEOTIDE SEQUENCE</scope>
</reference>
<dbReference type="InterPro" id="IPR052023">
    <property type="entry name" value="Histidine_kinase_KdpD"/>
</dbReference>
<dbReference type="PANTHER" id="PTHR45569">
    <property type="entry name" value="SENSOR PROTEIN KDPD"/>
    <property type="match status" value="1"/>
</dbReference>
<dbReference type="AlphaFoldDB" id="A0A0F9MT48"/>
<dbReference type="GO" id="GO:0000155">
    <property type="term" value="F:phosphorelay sensor kinase activity"/>
    <property type="evidence" value="ECO:0007669"/>
    <property type="project" value="InterPro"/>
</dbReference>
<dbReference type="InterPro" id="IPR004358">
    <property type="entry name" value="Sig_transdc_His_kin-like_C"/>
</dbReference>
<evidence type="ECO:0000256" key="1">
    <source>
        <dbReference type="ARBA" id="ARBA00022553"/>
    </source>
</evidence>
<dbReference type="Pfam" id="PF02518">
    <property type="entry name" value="HATPase_c"/>
    <property type="match status" value="1"/>
</dbReference>
<dbReference type="InterPro" id="IPR036097">
    <property type="entry name" value="HisK_dim/P_sf"/>
</dbReference>
<comment type="caution">
    <text evidence="3">The sequence shown here is derived from an EMBL/GenBank/DDBJ whole genome shotgun (WGS) entry which is preliminary data.</text>
</comment>
<dbReference type="SMART" id="SM00065">
    <property type="entry name" value="GAF"/>
    <property type="match status" value="1"/>
</dbReference>
<feature type="domain" description="Histidine kinase" evidence="2">
    <location>
        <begin position="276"/>
        <end position="498"/>
    </location>
</feature>
<dbReference type="Pfam" id="PF13185">
    <property type="entry name" value="GAF_2"/>
    <property type="match status" value="1"/>
</dbReference>
<sequence length="498" mass="56430">LAKFPSENPNPILWVSKDSVLYANNAGKELFSVKKGSTIPNILDAFIKEVRTDKEFLEIEVEFDERIYLLNISKVKNQEYTSIQGIDISERKKAEKVLGDYSLRMEFLNHIIIAGNRASNIKSLLEEILNSTIELMNFDGGGIYLVDNVNFTAELVCSHNLTAEFLDKTKIIKINKIPYRNIFIEGEPLFIGDDPPFNTNHSQMSGFLSVASLPLFSKNTIIGSLNIGSNSQHNFSTEEKEMLKFVGKEIGTLVTKMQTEEALRDARNITDFYKDLVVHDINNIFSNISTSLELISLFQRKKEEKEKIPELMDIINEQIIRGSKLVSNIRNLSKISNSGINVKPIEAIQVVNDAIKFIQVSFPNLNINIQIESKFKKIFVQANEYLLDVFENILFNAVKYNDNPIIEIQIRISKDKEIGKSFLKIEFLDNGIGILDNRKERILSNVSEGKKRVKGMGIGLYTVNKIIKNYQGKILVEDRINGDPSKGSNFIILIPLGV</sequence>
<protein>
    <recommendedName>
        <fullName evidence="2">Histidine kinase domain-containing protein</fullName>
    </recommendedName>
</protein>
<dbReference type="PROSITE" id="PS50109">
    <property type="entry name" value="HIS_KIN"/>
    <property type="match status" value="1"/>
</dbReference>
<dbReference type="EMBL" id="LAZR01004400">
    <property type="protein sequence ID" value="KKN08944.1"/>
    <property type="molecule type" value="Genomic_DNA"/>
</dbReference>
<evidence type="ECO:0000313" key="3">
    <source>
        <dbReference type="EMBL" id="KKN08944.1"/>
    </source>
</evidence>
<dbReference type="CDD" id="cd00082">
    <property type="entry name" value="HisKA"/>
    <property type="match status" value="1"/>
</dbReference>
<dbReference type="PANTHER" id="PTHR45569:SF1">
    <property type="entry name" value="SENSOR PROTEIN KDPD"/>
    <property type="match status" value="1"/>
</dbReference>
<dbReference type="GO" id="GO:0005886">
    <property type="term" value="C:plasma membrane"/>
    <property type="evidence" value="ECO:0007669"/>
    <property type="project" value="TreeGrafter"/>
</dbReference>
<proteinExistence type="predicted"/>
<dbReference type="SMART" id="SM00387">
    <property type="entry name" value="HATPase_c"/>
    <property type="match status" value="1"/>
</dbReference>
<feature type="non-terminal residue" evidence="3">
    <location>
        <position position="1"/>
    </location>
</feature>
<dbReference type="InterPro" id="IPR003018">
    <property type="entry name" value="GAF"/>
</dbReference>
<dbReference type="InterPro" id="IPR005467">
    <property type="entry name" value="His_kinase_dom"/>
</dbReference>